<dbReference type="Proteomes" id="UP000595374">
    <property type="component" value="Chromosome"/>
</dbReference>
<feature type="region of interest" description="Disordered" evidence="1">
    <location>
        <begin position="86"/>
        <end position="127"/>
    </location>
</feature>
<dbReference type="RefSeq" id="WP_198499770.1">
    <property type="nucleotide sequence ID" value="NZ_CP065989.1"/>
</dbReference>
<gene>
    <name evidence="2" type="ORF">I6H47_01650</name>
</gene>
<sequence>MDSSILFPAEIVNPRLIKVAYTRLNFVERWVIPHVENFSQIFFAEAAEARSGQPALGRGQDSRKVHGEIGSEIAIKLAQKHREYGAEAHRARLRGPSGLSQTSAMEWSGSDNRVKQPGRRNPCSIPT</sequence>
<name>A0A7T3ZZT2_9MICO</name>
<proteinExistence type="predicted"/>
<evidence type="ECO:0000313" key="3">
    <source>
        <dbReference type="Proteomes" id="UP000595374"/>
    </source>
</evidence>
<protein>
    <submittedName>
        <fullName evidence="2">Uncharacterized protein</fullName>
    </submittedName>
</protein>
<dbReference type="EMBL" id="CP065989">
    <property type="protein sequence ID" value="QQB14717.1"/>
    <property type="molecule type" value="Genomic_DNA"/>
</dbReference>
<evidence type="ECO:0000313" key="2">
    <source>
        <dbReference type="EMBL" id="QQB14717.1"/>
    </source>
</evidence>
<dbReference type="AlphaFoldDB" id="A0A7T3ZZT2"/>
<organism evidence="2 3">
    <name type="scientific">Brevibacterium casei</name>
    <dbReference type="NCBI Taxonomy" id="33889"/>
    <lineage>
        <taxon>Bacteria</taxon>
        <taxon>Bacillati</taxon>
        <taxon>Actinomycetota</taxon>
        <taxon>Actinomycetes</taxon>
        <taxon>Micrococcales</taxon>
        <taxon>Brevibacteriaceae</taxon>
        <taxon>Brevibacterium</taxon>
    </lineage>
</organism>
<feature type="compositionally biased region" description="Polar residues" evidence="1">
    <location>
        <begin position="98"/>
        <end position="111"/>
    </location>
</feature>
<evidence type="ECO:0000256" key="1">
    <source>
        <dbReference type="SAM" id="MobiDB-lite"/>
    </source>
</evidence>
<accession>A0A7T3ZZT2</accession>
<reference evidence="2 3" key="1">
    <citation type="submission" date="2020-12" db="EMBL/GenBank/DDBJ databases">
        <title>FDA dAtabase for Regulatory Grade micrObial Sequences (FDA-ARGOS): Supporting development and validation of Infectious Disease Dx tests.</title>
        <authorList>
            <person name="Sproer C."/>
            <person name="Gronow S."/>
            <person name="Severitt S."/>
            <person name="Schroder I."/>
            <person name="Tallon L."/>
            <person name="Sadzewicz L."/>
            <person name="Zhao X."/>
            <person name="Boylan J."/>
            <person name="Ott S."/>
            <person name="Bowen H."/>
            <person name="Vavikolanu K."/>
            <person name="Mehta A."/>
            <person name="Aluvathingal J."/>
            <person name="Nadendla S."/>
            <person name="Lowell S."/>
            <person name="Myers T."/>
            <person name="Yan Y."/>
            <person name="Sichtig H."/>
        </authorList>
    </citation>
    <scope>NUCLEOTIDE SEQUENCE [LARGE SCALE GENOMIC DNA]</scope>
    <source>
        <strain evidence="2 3">FDAARGOS_990</strain>
    </source>
</reference>